<evidence type="ECO:0000256" key="3">
    <source>
        <dbReference type="ARBA" id="ARBA00020392"/>
    </source>
</evidence>
<keyword evidence="8" id="KW-0653">Protein transport</keyword>
<keyword evidence="7" id="KW-1005">Bacterial flagellum biogenesis</keyword>
<evidence type="ECO:0000256" key="5">
    <source>
        <dbReference type="ARBA" id="ARBA00022475"/>
    </source>
</evidence>
<keyword evidence="6" id="KW-0145">Chemotaxis</keyword>
<dbReference type="PIRSF" id="PIRSF019404">
    <property type="entry name" value="FliJ"/>
    <property type="match status" value="1"/>
</dbReference>
<dbReference type="InterPro" id="IPR018006">
    <property type="entry name" value="Flag_FliJ_proteobac"/>
</dbReference>
<dbReference type="PANTHER" id="PTHR38786">
    <property type="entry name" value="FLAGELLAR FLIJ PROTEIN"/>
    <property type="match status" value="1"/>
</dbReference>
<keyword evidence="10" id="KW-1006">Bacterial flagellum protein export</keyword>
<comment type="subcellular location">
    <subcellularLocation>
        <location evidence="1">Cell membrane</location>
        <topology evidence="1">Peripheral membrane protein</topology>
        <orientation evidence="1">Cytoplasmic side</orientation>
    </subcellularLocation>
</comment>
<dbReference type="Pfam" id="PF02050">
    <property type="entry name" value="FliJ"/>
    <property type="match status" value="1"/>
</dbReference>
<gene>
    <name evidence="12" type="primary">fliJ</name>
    <name evidence="12" type="ORF">LMG21510_01168</name>
</gene>
<dbReference type="Gene3D" id="1.10.287.1700">
    <property type="match status" value="1"/>
</dbReference>
<keyword evidence="12" id="KW-0969">Cilium</keyword>
<dbReference type="RefSeq" id="WP_222204757.1">
    <property type="nucleotide sequence ID" value="NZ_CAJZAH010000001.1"/>
</dbReference>
<evidence type="ECO:0000256" key="7">
    <source>
        <dbReference type="ARBA" id="ARBA00022795"/>
    </source>
</evidence>
<sequence>MAKPSTLNTLVDLAQDQTDIAARELGKLQALRTQAEQQLTALTQYREEYRQRMQALMRDGMTSSRWHDFSQFLDSLDLAIRQQGEALARAEAQLLAGRANWQQQKRKLNSFDTLVTRAEAREQKVADRRDQRNMDEFAARAARLQLVAKH</sequence>
<reference evidence="12 13" key="1">
    <citation type="submission" date="2021-08" db="EMBL/GenBank/DDBJ databases">
        <authorList>
            <person name="Peeters C."/>
        </authorList>
    </citation>
    <scope>NUCLEOTIDE SEQUENCE [LARGE SCALE GENOMIC DNA]</scope>
    <source>
        <strain evidence="12 13">LMG 21510</strain>
    </source>
</reference>
<comment type="similarity">
    <text evidence="2">Belongs to the FliJ family.</text>
</comment>
<dbReference type="NCBIfam" id="TIGR02473">
    <property type="entry name" value="flagell_FliJ"/>
    <property type="match status" value="1"/>
</dbReference>
<dbReference type="Proteomes" id="UP000721236">
    <property type="component" value="Unassembled WGS sequence"/>
</dbReference>
<keyword evidence="5" id="KW-1003">Cell membrane</keyword>
<keyword evidence="12" id="KW-0966">Cell projection</keyword>
<dbReference type="InterPro" id="IPR053716">
    <property type="entry name" value="Flag_assembly_chemotaxis_eff"/>
</dbReference>
<dbReference type="PRINTS" id="PR01004">
    <property type="entry name" value="FLGFLIJ"/>
</dbReference>
<dbReference type="InterPro" id="IPR012823">
    <property type="entry name" value="Flagell_FliJ"/>
</dbReference>
<evidence type="ECO:0000256" key="9">
    <source>
        <dbReference type="ARBA" id="ARBA00023136"/>
    </source>
</evidence>
<keyword evidence="11" id="KW-0175">Coiled coil</keyword>
<dbReference type="PANTHER" id="PTHR38786:SF1">
    <property type="entry name" value="FLAGELLAR FLIJ PROTEIN"/>
    <property type="match status" value="1"/>
</dbReference>
<evidence type="ECO:0000256" key="2">
    <source>
        <dbReference type="ARBA" id="ARBA00010004"/>
    </source>
</evidence>
<evidence type="ECO:0000313" key="13">
    <source>
        <dbReference type="Proteomes" id="UP000721236"/>
    </source>
</evidence>
<evidence type="ECO:0000256" key="6">
    <source>
        <dbReference type="ARBA" id="ARBA00022500"/>
    </source>
</evidence>
<evidence type="ECO:0000256" key="8">
    <source>
        <dbReference type="ARBA" id="ARBA00022927"/>
    </source>
</evidence>
<name>A0ABN7Y5Q9_9BURK</name>
<accession>A0ABN7Y5Q9</accession>
<evidence type="ECO:0000256" key="4">
    <source>
        <dbReference type="ARBA" id="ARBA00022448"/>
    </source>
</evidence>
<evidence type="ECO:0000256" key="11">
    <source>
        <dbReference type="SAM" id="Coils"/>
    </source>
</evidence>
<dbReference type="EMBL" id="CAJZAH010000001">
    <property type="protein sequence ID" value="CAG9168633.1"/>
    <property type="molecule type" value="Genomic_DNA"/>
</dbReference>
<protein>
    <recommendedName>
        <fullName evidence="3">Flagellar FliJ protein</fullName>
    </recommendedName>
</protein>
<keyword evidence="9" id="KW-0472">Membrane</keyword>
<proteinExistence type="inferred from homology"/>
<dbReference type="InterPro" id="IPR052570">
    <property type="entry name" value="FliJ"/>
</dbReference>
<keyword evidence="4" id="KW-0813">Transport</keyword>
<feature type="coiled-coil region" evidence="11">
    <location>
        <begin position="28"/>
        <end position="93"/>
    </location>
</feature>
<evidence type="ECO:0000313" key="12">
    <source>
        <dbReference type="EMBL" id="CAG9168633.1"/>
    </source>
</evidence>
<evidence type="ECO:0000256" key="1">
    <source>
        <dbReference type="ARBA" id="ARBA00004413"/>
    </source>
</evidence>
<keyword evidence="12" id="KW-0282">Flagellum</keyword>
<organism evidence="12 13">
    <name type="scientific">Cupriavidus respiraculi</name>
    <dbReference type="NCBI Taxonomy" id="195930"/>
    <lineage>
        <taxon>Bacteria</taxon>
        <taxon>Pseudomonadati</taxon>
        <taxon>Pseudomonadota</taxon>
        <taxon>Betaproteobacteria</taxon>
        <taxon>Burkholderiales</taxon>
        <taxon>Burkholderiaceae</taxon>
        <taxon>Cupriavidus</taxon>
    </lineage>
</organism>
<keyword evidence="13" id="KW-1185">Reference proteome</keyword>
<comment type="caution">
    <text evidence="12">The sequence shown here is derived from an EMBL/GenBank/DDBJ whole genome shotgun (WGS) entry which is preliminary data.</text>
</comment>
<evidence type="ECO:0000256" key="10">
    <source>
        <dbReference type="ARBA" id="ARBA00023225"/>
    </source>
</evidence>